<dbReference type="EMBL" id="CAEZWA010000010">
    <property type="protein sequence ID" value="CAB4638405.1"/>
    <property type="molecule type" value="Genomic_DNA"/>
</dbReference>
<reference evidence="1" key="1">
    <citation type="submission" date="2020-05" db="EMBL/GenBank/DDBJ databases">
        <authorList>
            <person name="Chiriac C."/>
            <person name="Salcher M."/>
            <person name="Ghai R."/>
            <person name="Kavagutti S V."/>
        </authorList>
    </citation>
    <scope>NUCLEOTIDE SEQUENCE</scope>
</reference>
<dbReference type="Gene3D" id="3.40.190.10">
    <property type="entry name" value="Periplasmic binding protein-like II"/>
    <property type="match status" value="1"/>
</dbReference>
<dbReference type="PROSITE" id="PS51257">
    <property type="entry name" value="PROKAR_LIPOPROTEIN"/>
    <property type="match status" value="1"/>
</dbReference>
<protein>
    <submittedName>
        <fullName evidence="1">Unannotated protein</fullName>
    </submittedName>
</protein>
<name>A0A6J6JPS0_9ZZZZ</name>
<organism evidence="1">
    <name type="scientific">freshwater metagenome</name>
    <dbReference type="NCBI Taxonomy" id="449393"/>
    <lineage>
        <taxon>unclassified sequences</taxon>
        <taxon>metagenomes</taxon>
        <taxon>ecological metagenomes</taxon>
    </lineage>
</organism>
<dbReference type="AlphaFoldDB" id="A0A6J6JPS0"/>
<accession>A0A6J6JPS0</accession>
<evidence type="ECO:0000313" key="1">
    <source>
        <dbReference type="EMBL" id="CAB4638405.1"/>
    </source>
</evidence>
<dbReference type="SUPFAM" id="SSF53850">
    <property type="entry name" value="Periplasmic binding protein-like II"/>
    <property type="match status" value="1"/>
</dbReference>
<dbReference type="InterPro" id="IPR006059">
    <property type="entry name" value="SBP"/>
</dbReference>
<gene>
    <name evidence="1" type="ORF">UFOPK2165_00105</name>
</gene>
<dbReference type="PANTHER" id="PTHR43649:SF12">
    <property type="entry name" value="DIACETYLCHITOBIOSE BINDING PROTEIN DASA"/>
    <property type="match status" value="1"/>
</dbReference>
<dbReference type="Pfam" id="PF01547">
    <property type="entry name" value="SBP_bac_1"/>
    <property type="match status" value="1"/>
</dbReference>
<proteinExistence type="predicted"/>
<sequence length="435" mass="46478">MRIKSVKLAALATSAALLLGGCAAPVADSAAKGEIVIWHMEGVPNRVAAFDALAAEYNATNPDFTVKFETQQWDEIYPKIAGTAQAGNQPDILFAIPDFATYVRSLGLGQPVTDVVEGIDSSQGLLKASKVAYQDGGEYWAVPLYGMVQLLWYRKDMFEKAGLEAPKTYSELLATAKALNKDGVSGIALPAGKNLATDQVLYSLMITGGAANFFDDSEGIALDSPETVAAFALYNDLLKYSPKDSGNYAWGEPQAALNSGAAAMAIEKGQYLTPWSAESGQDPSKLGCAPIPVADNGGQPGSIYYSNGAMVLAEDENRRAGAGAFLTWLMQPDNYGDFLNAEPGLFLPVTTGGAELEQWRKNEVLSKYPECVDLLLKQSETGALFGFVDGQYVEKIGLISGQNIFAQAIQQMYVNGMPPAKASKWAEEQMKAAIE</sequence>
<dbReference type="PANTHER" id="PTHR43649">
    <property type="entry name" value="ARABINOSE-BINDING PROTEIN-RELATED"/>
    <property type="match status" value="1"/>
</dbReference>
<dbReference type="InterPro" id="IPR050490">
    <property type="entry name" value="Bact_solute-bd_prot1"/>
</dbReference>